<reference evidence="2" key="1">
    <citation type="submission" date="2016-10" db="EMBL/GenBank/DDBJ databases">
        <authorList>
            <person name="Varghese N."/>
            <person name="Submissions S."/>
        </authorList>
    </citation>
    <scope>NUCLEOTIDE SEQUENCE [LARGE SCALE GENOMIC DNA]</scope>
    <source>
        <strain evidence="2">DSM 13234</strain>
    </source>
</reference>
<protein>
    <submittedName>
        <fullName evidence="1">Uncharacterized protein</fullName>
    </submittedName>
</protein>
<dbReference type="RefSeq" id="WP_083386845.1">
    <property type="nucleotide sequence ID" value="NZ_FNWO01000021.1"/>
</dbReference>
<dbReference type="EMBL" id="FNWO01000021">
    <property type="protein sequence ID" value="SEH64980.1"/>
    <property type="molecule type" value="Genomic_DNA"/>
</dbReference>
<evidence type="ECO:0000313" key="1">
    <source>
        <dbReference type="EMBL" id="SEH64980.1"/>
    </source>
</evidence>
<gene>
    <name evidence="1" type="ORF">SAMN04244559_03305</name>
</gene>
<sequence>MEQFKTLTPDDVEGVLGPPSVVTARGMATIWEYRGKACTFYLSFYPEIVGDKLRVLGVEIDGGIAETLCLNRLRESGRPHGR</sequence>
<dbReference type="Proteomes" id="UP000182983">
    <property type="component" value="Unassembled WGS sequence"/>
</dbReference>
<dbReference type="AlphaFoldDB" id="A0A1H6JS14"/>
<dbReference type="OrthoDB" id="7376129at2"/>
<evidence type="ECO:0000313" key="2">
    <source>
        <dbReference type="Proteomes" id="UP000182983"/>
    </source>
</evidence>
<keyword evidence="2" id="KW-1185">Reference proteome</keyword>
<proteinExistence type="predicted"/>
<accession>A0A1H6JS14</accession>
<name>A0A1H6JS14_MAGFU</name>
<organism evidence="1 2">
    <name type="scientific">Magnetospirillum fulvum</name>
    <name type="common">Rhodospirillum fulvum</name>
    <dbReference type="NCBI Taxonomy" id="1082"/>
    <lineage>
        <taxon>Bacteria</taxon>
        <taxon>Pseudomonadati</taxon>
        <taxon>Pseudomonadota</taxon>
        <taxon>Alphaproteobacteria</taxon>
        <taxon>Rhodospirillales</taxon>
        <taxon>Rhodospirillaceae</taxon>
        <taxon>Magnetospirillum</taxon>
    </lineage>
</organism>